<name>S9PFV7_CYSF2</name>
<sequence length="158" mass="17920">MWFALYPKEEERRLRYKVEAFQLSTTKADKKWVLVDITDSFARWIEGERYRESYFKNPKMMAPKLSQFLEAVARDVVTQARAAGADENTVVAVLGVASLFGFAQVSDLVPKVITELPGRLLVFFPGSREGNVYKLLDAREGWNYLATPITAYDDGSTP</sequence>
<evidence type="ECO:0000313" key="1">
    <source>
        <dbReference type="EMBL" id="EPX63270.1"/>
    </source>
</evidence>
<dbReference type="eggNOG" id="ENOG502ZBF5">
    <property type="taxonomic scope" value="Bacteria"/>
</dbReference>
<dbReference type="EMBL" id="ANAH02000005">
    <property type="protein sequence ID" value="EPX63270.1"/>
    <property type="molecule type" value="Genomic_DNA"/>
</dbReference>
<protein>
    <recommendedName>
        <fullName evidence="3">DUF1788 domain-containing protein</fullName>
    </recommendedName>
</protein>
<keyword evidence="2" id="KW-1185">Reference proteome</keyword>
<proteinExistence type="predicted"/>
<evidence type="ECO:0008006" key="3">
    <source>
        <dbReference type="Google" id="ProtNLM"/>
    </source>
</evidence>
<gene>
    <name evidence="1" type="ORF">D187_005676</name>
</gene>
<comment type="caution">
    <text evidence="1">The sequence shown here is derived from an EMBL/GenBank/DDBJ whole genome shotgun (WGS) entry which is preliminary data.</text>
</comment>
<accession>S9PFV7</accession>
<reference evidence="1" key="1">
    <citation type="submission" date="2013-05" db="EMBL/GenBank/DDBJ databases">
        <title>Genome assembly of Cystobacter fuscus DSM 2262.</title>
        <authorList>
            <person name="Sharma G."/>
            <person name="Khatri I."/>
            <person name="Kaur C."/>
            <person name="Mayilraj S."/>
            <person name="Subramanian S."/>
        </authorList>
    </citation>
    <scope>NUCLEOTIDE SEQUENCE [LARGE SCALE GENOMIC DNA]</scope>
    <source>
        <strain evidence="1">DSM 2262</strain>
    </source>
</reference>
<dbReference type="Proteomes" id="UP000011682">
    <property type="component" value="Unassembled WGS sequence"/>
</dbReference>
<evidence type="ECO:0000313" key="2">
    <source>
        <dbReference type="Proteomes" id="UP000011682"/>
    </source>
</evidence>
<organism evidence="1 2">
    <name type="scientific">Cystobacter fuscus (strain ATCC 25194 / DSM 2262 / NBRC 100088 / M29)</name>
    <dbReference type="NCBI Taxonomy" id="1242864"/>
    <lineage>
        <taxon>Bacteria</taxon>
        <taxon>Pseudomonadati</taxon>
        <taxon>Myxococcota</taxon>
        <taxon>Myxococcia</taxon>
        <taxon>Myxococcales</taxon>
        <taxon>Cystobacterineae</taxon>
        <taxon>Archangiaceae</taxon>
        <taxon>Cystobacter</taxon>
    </lineage>
</organism>
<dbReference type="AlphaFoldDB" id="S9PFV7"/>